<sequence length="333" mass="35348">MNHADSIVLGAAGFIGRSVVAELLRDGRAVVAGVRAGGRDRLESWLADQGVDRTRLHIEIVDIAQPNLGLTAEFDGIRDVYNAAALMRFGLDAAQARRVNLTGALEVVRWASRQPELRRLVHITGYRSTVDDGLEGDYRNGAYGASKVEADAAVRALAAELGVPLTIANPASVIGPGQYFGLSDLLHNLWLRKLPVLPGNRDTFVPVVGIDYVARFLARVTALPGTAGQAYTLLDPATPNLPELIRLVAAHLGVPAPRLTVPVSIIRVLPRAVTKADPESLVFLAGDRYDTSAADAVAAEVGVAHEPVGDLLRAYADGIVATRNGTVAERSVV</sequence>
<name>A0ABS1MEY7_9NOCA</name>
<keyword evidence="3" id="KW-1185">Reference proteome</keyword>
<dbReference type="PANTHER" id="PTHR48079">
    <property type="entry name" value="PROTEIN YEEZ"/>
    <property type="match status" value="1"/>
</dbReference>
<evidence type="ECO:0000259" key="1">
    <source>
        <dbReference type="Pfam" id="PF07993"/>
    </source>
</evidence>
<gene>
    <name evidence="2" type="ORF">JK358_32905</name>
</gene>
<organism evidence="2 3">
    <name type="scientific">Nocardia acididurans</name>
    <dbReference type="NCBI Taxonomy" id="2802282"/>
    <lineage>
        <taxon>Bacteria</taxon>
        <taxon>Bacillati</taxon>
        <taxon>Actinomycetota</taxon>
        <taxon>Actinomycetes</taxon>
        <taxon>Mycobacteriales</taxon>
        <taxon>Nocardiaceae</taxon>
        <taxon>Nocardia</taxon>
    </lineage>
</organism>
<evidence type="ECO:0000313" key="3">
    <source>
        <dbReference type="Proteomes" id="UP000602198"/>
    </source>
</evidence>
<reference evidence="2 3" key="1">
    <citation type="submission" date="2021-01" db="EMBL/GenBank/DDBJ databases">
        <title>WGS of actinomycetes isolated from Thailand.</title>
        <authorList>
            <person name="Thawai C."/>
        </authorList>
    </citation>
    <scope>NUCLEOTIDE SEQUENCE [LARGE SCALE GENOMIC DNA]</scope>
    <source>
        <strain evidence="2 3">LPG 2</strain>
    </source>
</reference>
<dbReference type="InterPro" id="IPR036291">
    <property type="entry name" value="NAD(P)-bd_dom_sf"/>
</dbReference>
<dbReference type="SUPFAM" id="SSF51735">
    <property type="entry name" value="NAD(P)-binding Rossmann-fold domains"/>
    <property type="match status" value="1"/>
</dbReference>
<feature type="domain" description="Thioester reductase (TE)" evidence="1">
    <location>
        <begin position="10"/>
        <end position="215"/>
    </location>
</feature>
<accession>A0ABS1MEY7</accession>
<dbReference type="InterPro" id="IPR051783">
    <property type="entry name" value="NAD(P)-dependent_oxidoreduct"/>
</dbReference>
<dbReference type="PANTHER" id="PTHR48079:SF6">
    <property type="entry name" value="NAD(P)-BINDING DOMAIN-CONTAINING PROTEIN-RELATED"/>
    <property type="match status" value="1"/>
</dbReference>
<dbReference type="RefSeq" id="WP_201955150.1">
    <property type="nucleotide sequence ID" value="NZ_JAERRJ010000015.1"/>
</dbReference>
<dbReference type="Pfam" id="PF07993">
    <property type="entry name" value="NAD_binding_4"/>
    <property type="match status" value="1"/>
</dbReference>
<proteinExistence type="predicted"/>
<protein>
    <submittedName>
        <fullName evidence="2">SDR family oxidoreductase</fullName>
    </submittedName>
</protein>
<evidence type="ECO:0000313" key="2">
    <source>
        <dbReference type="EMBL" id="MBL1079216.1"/>
    </source>
</evidence>
<dbReference type="EMBL" id="JAERRJ010000015">
    <property type="protein sequence ID" value="MBL1079216.1"/>
    <property type="molecule type" value="Genomic_DNA"/>
</dbReference>
<dbReference type="InterPro" id="IPR013120">
    <property type="entry name" value="FAR_NAD-bd"/>
</dbReference>
<comment type="caution">
    <text evidence="2">The sequence shown here is derived from an EMBL/GenBank/DDBJ whole genome shotgun (WGS) entry which is preliminary data.</text>
</comment>
<dbReference type="Gene3D" id="3.40.50.720">
    <property type="entry name" value="NAD(P)-binding Rossmann-like Domain"/>
    <property type="match status" value="1"/>
</dbReference>
<dbReference type="Proteomes" id="UP000602198">
    <property type="component" value="Unassembled WGS sequence"/>
</dbReference>